<keyword evidence="3 9" id="KW-0963">Cytoplasm</keyword>
<dbReference type="GO" id="GO:0032259">
    <property type="term" value="P:methylation"/>
    <property type="evidence" value="ECO:0007669"/>
    <property type="project" value="UniProtKB-KW"/>
</dbReference>
<comment type="similarity">
    <text evidence="2 9">Belongs to the MGMT family.</text>
</comment>
<proteinExistence type="inferred from homology"/>
<accession>A0A1J1DQN9</accession>
<dbReference type="PANTHER" id="PTHR10815:SF5">
    <property type="entry name" value="METHYLATED-DNA--PROTEIN-CYSTEINE METHYLTRANSFERASE"/>
    <property type="match status" value="1"/>
</dbReference>
<dbReference type="Gene3D" id="1.10.10.10">
    <property type="entry name" value="Winged helix-like DNA-binding domain superfamily/Winged helix DNA-binding domain"/>
    <property type="match status" value="1"/>
</dbReference>
<dbReference type="EC" id="2.1.1.63" evidence="9"/>
<evidence type="ECO:0000256" key="2">
    <source>
        <dbReference type="ARBA" id="ARBA00008711"/>
    </source>
</evidence>
<dbReference type="Gene3D" id="3.30.160.70">
    <property type="entry name" value="Methylated DNA-protein cysteine methyltransferase domain"/>
    <property type="match status" value="1"/>
</dbReference>
<evidence type="ECO:0000256" key="6">
    <source>
        <dbReference type="ARBA" id="ARBA00022763"/>
    </source>
</evidence>
<dbReference type="InterPro" id="IPR036631">
    <property type="entry name" value="MGMT_N_sf"/>
</dbReference>
<feature type="domain" description="Methylated-DNA-[protein]-cysteine S-methyltransferase DNA binding" evidence="10">
    <location>
        <begin position="88"/>
        <end position="167"/>
    </location>
</feature>
<dbReference type="InterPro" id="IPR008332">
    <property type="entry name" value="MethylG_MeTrfase_N"/>
</dbReference>
<keyword evidence="13" id="KW-1185">Reference proteome</keyword>
<dbReference type="InterPro" id="IPR036217">
    <property type="entry name" value="MethylDNA_cys_MeTrfase_DNAb"/>
</dbReference>
<dbReference type="Pfam" id="PF02870">
    <property type="entry name" value="Methyltransf_1N"/>
    <property type="match status" value="1"/>
</dbReference>
<evidence type="ECO:0000256" key="9">
    <source>
        <dbReference type="HAMAP-Rule" id="MF_00772"/>
    </source>
</evidence>
<keyword evidence="7 9" id="KW-0234">DNA repair</keyword>
<dbReference type="GO" id="GO:0003908">
    <property type="term" value="F:methylated-DNA-[protein]-cysteine S-methyltransferase activity"/>
    <property type="evidence" value="ECO:0007669"/>
    <property type="project" value="UniProtKB-UniRule"/>
</dbReference>
<gene>
    <name evidence="12" type="primary">ogt</name>
    <name evidence="12" type="ORF">RSDT_0618</name>
</gene>
<comment type="subcellular location">
    <subcellularLocation>
        <location evidence="9">Cytoplasm</location>
    </subcellularLocation>
</comment>
<dbReference type="AlphaFoldDB" id="A0A1J1DQN9"/>
<evidence type="ECO:0000256" key="7">
    <source>
        <dbReference type="ARBA" id="ARBA00023204"/>
    </source>
</evidence>
<dbReference type="EMBL" id="AP017368">
    <property type="protein sequence ID" value="BAV92130.1"/>
    <property type="molecule type" value="Genomic_DNA"/>
</dbReference>
<comment type="function">
    <text evidence="9">Involved in the cellular defense against the biological effects of O6-methylguanine (O6-MeG) and O4-methylthymine (O4-MeT) in DNA. Repairs the methylated nucleobase in DNA by stoichiometrically transferring the methyl group to a cysteine residue in the enzyme. This is a suicide reaction: the enzyme is irreversibly inactivated.</text>
</comment>
<dbReference type="PROSITE" id="PS00374">
    <property type="entry name" value="MGMT"/>
    <property type="match status" value="1"/>
</dbReference>
<feature type="active site" description="Nucleophile; methyl group acceptor" evidence="9">
    <location>
        <position position="139"/>
    </location>
</feature>
<sequence>MNRAEAEQGSSAGCPGEAGLFHAVVCTAVGRIHIEADTDAIHRLYFCGDKPRTSPSCAVLNEACAQTLAYINGKLRAFDLPVKTRGTPFQQAVWRELCAISYGQTRTYGEVAEHLGNRNRARAVGGAANANPVALIIPCHRMIGAKGALTGFAGGFAVKQALLDLEQRFNGGSATT</sequence>
<dbReference type="GO" id="GO:0005737">
    <property type="term" value="C:cytoplasm"/>
    <property type="evidence" value="ECO:0007669"/>
    <property type="project" value="UniProtKB-SubCell"/>
</dbReference>
<evidence type="ECO:0000256" key="4">
    <source>
        <dbReference type="ARBA" id="ARBA00022603"/>
    </source>
</evidence>
<dbReference type="KEGG" id="dtr:RSDT_0618"/>
<dbReference type="HAMAP" id="MF_00772">
    <property type="entry name" value="OGT"/>
    <property type="match status" value="1"/>
</dbReference>
<keyword evidence="6 9" id="KW-0227">DNA damage</keyword>
<keyword evidence="4 9" id="KW-0489">Methyltransferase</keyword>
<dbReference type="Pfam" id="PF01035">
    <property type="entry name" value="DNA_binding_1"/>
    <property type="match status" value="1"/>
</dbReference>
<dbReference type="InterPro" id="IPR023546">
    <property type="entry name" value="MGMT"/>
</dbReference>
<dbReference type="PANTHER" id="PTHR10815">
    <property type="entry name" value="METHYLATED-DNA--PROTEIN-CYSTEINE METHYLTRANSFERASE"/>
    <property type="match status" value="1"/>
</dbReference>
<dbReference type="OrthoDB" id="9802228at2"/>
<protein>
    <recommendedName>
        <fullName evidence="9">Methylated-DNA--protein-cysteine methyltransferase</fullName>
        <ecNumber evidence="9">2.1.1.63</ecNumber>
    </recommendedName>
    <alternativeName>
        <fullName evidence="9">6-O-methylguanine-DNA methyltransferase</fullName>
        <shortName evidence="9">MGMT</shortName>
    </alternativeName>
    <alternativeName>
        <fullName evidence="9">O-6-methylguanine-DNA-alkyltransferase</fullName>
    </alternativeName>
</protein>
<name>A0A1J1DQN9_9BACT</name>
<dbReference type="FunFam" id="1.10.10.10:FF:000214">
    <property type="entry name" value="Methylated-DNA--protein-cysteine methyltransferase"/>
    <property type="match status" value="1"/>
</dbReference>
<dbReference type="SUPFAM" id="SSF53155">
    <property type="entry name" value="Methylated DNA-protein cysteine methyltransferase domain"/>
    <property type="match status" value="1"/>
</dbReference>
<dbReference type="InterPro" id="IPR001497">
    <property type="entry name" value="MethylDNA_cys_MeTrfase_AS"/>
</dbReference>
<evidence type="ECO:0000256" key="1">
    <source>
        <dbReference type="ARBA" id="ARBA00001286"/>
    </source>
</evidence>
<keyword evidence="5 9" id="KW-0808">Transferase</keyword>
<evidence type="ECO:0000256" key="5">
    <source>
        <dbReference type="ARBA" id="ARBA00022679"/>
    </source>
</evidence>
<dbReference type="GO" id="GO:0006307">
    <property type="term" value="P:DNA alkylation repair"/>
    <property type="evidence" value="ECO:0007669"/>
    <property type="project" value="UniProtKB-UniRule"/>
</dbReference>
<dbReference type="SUPFAM" id="SSF46767">
    <property type="entry name" value="Methylated DNA-protein cysteine methyltransferase, C-terminal domain"/>
    <property type="match status" value="1"/>
</dbReference>
<evidence type="ECO:0000259" key="11">
    <source>
        <dbReference type="Pfam" id="PF02870"/>
    </source>
</evidence>
<dbReference type="NCBIfam" id="TIGR00589">
    <property type="entry name" value="ogt"/>
    <property type="match status" value="1"/>
</dbReference>
<organism evidence="12 13">
    <name type="scientific">Candidatus Desulfovibrio trichonymphae</name>
    <dbReference type="NCBI Taxonomy" id="1725232"/>
    <lineage>
        <taxon>Bacteria</taxon>
        <taxon>Pseudomonadati</taxon>
        <taxon>Thermodesulfobacteriota</taxon>
        <taxon>Desulfovibrionia</taxon>
        <taxon>Desulfovibrionales</taxon>
        <taxon>Desulfovibrionaceae</taxon>
        <taxon>Desulfovibrio</taxon>
    </lineage>
</organism>
<evidence type="ECO:0000256" key="8">
    <source>
        <dbReference type="ARBA" id="ARBA00049348"/>
    </source>
</evidence>
<evidence type="ECO:0000313" key="12">
    <source>
        <dbReference type="EMBL" id="BAV92130.1"/>
    </source>
</evidence>
<dbReference type="CDD" id="cd06445">
    <property type="entry name" value="ATase"/>
    <property type="match status" value="1"/>
</dbReference>
<dbReference type="Proteomes" id="UP000242645">
    <property type="component" value="Chromosome"/>
</dbReference>
<comment type="catalytic activity">
    <reaction evidence="1 9">
        <text>a 4-O-methyl-thymidine in DNA + L-cysteinyl-[protein] = a thymidine in DNA + S-methyl-L-cysteinyl-[protein]</text>
        <dbReference type="Rhea" id="RHEA:53428"/>
        <dbReference type="Rhea" id="RHEA-COMP:10131"/>
        <dbReference type="Rhea" id="RHEA-COMP:10132"/>
        <dbReference type="Rhea" id="RHEA-COMP:13555"/>
        <dbReference type="Rhea" id="RHEA-COMP:13556"/>
        <dbReference type="ChEBI" id="CHEBI:29950"/>
        <dbReference type="ChEBI" id="CHEBI:82612"/>
        <dbReference type="ChEBI" id="CHEBI:137386"/>
        <dbReference type="ChEBI" id="CHEBI:137387"/>
        <dbReference type="EC" id="2.1.1.63"/>
    </reaction>
</comment>
<evidence type="ECO:0000256" key="3">
    <source>
        <dbReference type="ARBA" id="ARBA00022490"/>
    </source>
</evidence>
<feature type="domain" description="Methylguanine DNA methyltransferase ribonuclease-like" evidence="11">
    <location>
        <begin position="24"/>
        <end position="83"/>
    </location>
</feature>
<evidence type="ECO:0000313" key="13">
    <source>
        <dbReference type="Proteomes" id="UP000242645"/>
    </source>
</evidence>
<evidence type="ECO:0000259" key="10">
    <source>
        <dbReference type="Pfam" id="PF01035"/>
    </source>
</evidence>
<comment type="catalytic activity">
    <reaction evidence="8 9">
        <text>a 6-O-methyl-2'-deoxyguanosine in DNA + L-cysteinyl-[protein] = S-methyl-L-cysteinyl-[protein] + a 2'-deoxyguanosine in DNA</text>
        <dbReference type="Rhea" id="RHEA:24000"/>
        <dbReference type="Rhea" id="RHEA-COMP:10131"/>
        <dbReference type="Rhea" id="RHEA-COMP:10132"/>
        <dbReference type="Rhea" id="RHEA-COMP:11367"/>
        <dbReference type="Rhea" id="RHEA-COMP:11368"/>
        <dbReference type="ChEBI" id="CHEBI:29950"/>
        <dbReference type="ChEBI" id="CHEBI:82612"/>
        <dbReference type="ChEBI" id="CHEBI:85445"/>
        <dbReference type="ChEBI" id="CHEBI:85448"/>
        <dbReference type="EC" id="2.1.1.63"/>
    </reaction>
</comment>
<dbReference type="InterPro" id="IPR014048">
    <property type="entry name" value="MethylDNA_cys_MeTrfase_DNA-bd"/>
</dbReference>
<comment type="miscellaneous">
    <text evidence="9">This enzyme catalyzes only one turnover and therefore is not strictly catalytic. According to one definition, an enzyme is a biocatalyst that acts repeatedly and over many reaction cycles.</text>
</comment>
<dbReference type="InterPro" id="IPR036388">
    <property type="entry name" value="WH-like_DNA-bd_sf"/>
</dbReference>
<reference evidence="12 13" key="1">
    <citation type="journal article" date="2017" name="ISME J.">
        <title>Genome of 'Ca. Desulfovibrio trichonymphae', an H2-oxidizing bacterium in a tripartite symbiotic system within a protist cell in the termite gut.</title>
        <authorList>
            <person name="Kuwahara H."/>
            <person name="Yuki M."/>
            <person name="Izawa K."/>
            <person name="Ohkuma M."/>
            <person name="Hongoh Y."/>
        </authorList>
    </citation>
    <scope>NUCLEOTIDE SEQUENCE [LARGE SCALE GENOMIC DNA]</scope>
    <source>
        <strain evidence="12 13">Rs-N31</strain>
    </source>
</reference>